<organism evidence="2 3">
    <name type="scientific">Jiangella alkaliphila</name>
    <dbReference type="NCBI Taxonomy" id="419479"/>
    <lineage>
        <taxon>Bacteria</taxon>
        <taxon>Bacillati</taxon>
        <taxon>Actinomycetota</taxon>
        <taxon>Actinomycetes</taxon>
        <taxon>Jiangellales</taxon>
        <taxon>Jiangellaceae</taxon>
        <taxon>Jiangella</taxon>
    </lineage>
</organism>
<reference evidence="3" key="1">
    <citation type="submission" date="2016-10" db="EMBL/GenBank/DDBJ databases">
        <authorList>
            <person name="Varghese N."/>
            <person name="Submissions S."/>
        </authorList>
    </citation>
    <scope>NUCLEOTIDE SEQUENCE [LARGE SCALE GENOMIC DNA]</scope>
    <source>
        <strain evidence="3">DSM 45079</strain>
    </source>
</reference>
<dbReference type="EMBL" id="LT629791">
    <property type="protein sequence ID" value="SDU80758.1"/>
    <property type="molecule type" value="Genomic_DNA"/>
</dbReference>
<evidence type="ECO:0000313" key="2">
    <source>
        <dbReference type="EMBL" id="SDU80758.1"/>
    </source>
</evidence>
<dbReference type="InterPro" id="IPR036170">
    <property type="entry name" value="YezG-like_sf"/>
</dbReference>
<dbReference type="STRING" id="419479.SAMN04488563_6217"/>
<proteinExistence type="predicted"/>
<evidence type="ECO:0000313" key="3">
    <source>
        <dbReference type="Proteomes" id="UP000182977"/>
    </source>
</evidence>
<dbReference type="RefSeq" id="WP_052762471.1">
    <property type="nucleotide sequence ID" value="NZ_KQ061228.1"/>
</dbReference>
<name>A0A1H2LJF2_9ACTN</name>
<feature type="domain" description="TNT" evidence="1">
    <location>
        <begin position="516"/>
        <end position="599"/>
    </location>
</feature>
<accession>A0A1H2LJF2</accession>
<dbReference type="Proteomes" id="UP000182977">
    <property type="component" value="Chromosome I"/>
</dbReference>
<sequence>MSDPSSMDARQQRYDELLQRIGGTLLDVAPPGWRRLDLIATIDDGMQDVGLTVIMSDFSDGLVPPPERLATDFAELRGVMRDEQRGVWRSARYTVDPLSAFQVFYAYDPPAPDGSGRTGIEEQRVLHRAIADLLVAGAPADRDQIRLMYNAVGGHEEVVGHVLGIDGQLREWTPPGEVAPYYRRLRAGMYTDGVGTWTSASTVVEYPIRLSIDYRNEARWHQAPSRWDVLDELERYPRAAEHVPDWMTTALPNARQAAEVAGRFRRARIFDRRDETGRPVVERPPVPDAERQRLLDYLNTAPVIVSGRGFEPDLFDPDGGQDTPSAHHTDGVWMWTASVPHYLAKHGVAPEPDLVEHVRRNGFALPEVGREARDAAYLALTGELPAPVPGPPPPPSLPDRDRRVLAIIERQLSEAGVLPAVYRLLDSAEGATCLERVGDEWQVAGYERGKPRGPQRFAQLWDAGAFLLGSLTISPFGLRGGTRDRNTAAALNDWPVQPLPGEPPLTLLAEKRIAVLMPGRELVRYGAPAGNLTFAAGTEFAAMSLRPEREQQGPRRYRVERELRVLAGQTVSWHDQPGGGPAYLLPKAVADHVADGSLTALD</sequence>
<keyword evidence="3" id="KW-1185">Reference proteome</keyword>
<protein>
    <recommendedName>
        <fullName evidence="1">TNT domain-containing protein</fullName>
    </recommendedName>
</protein>
<dbReference type="GO" id="GO:0050135">
    <property type="term" value="F:NADP+ nucleosidase activity"/>
    <property type="evidence" value="ECO:0007669"/>
    <property type="project" value="InterPro"/>
</dbReference>
<dbReference type="Pfam" id="PF14021">
    <property type="entry name" value="TNT"/>
    <property type="match status" value="1"/>
</dbReference>
<dbReference type="OrthoDB" id="275232at2"/>
<gene>
    <name evidence="2" type="ORF">SAMN04488563_6217</name>
</gene>
<evidence type="ECO:0000259" key="1">
    <source>
        <dbReference type="Pfam" id="PF14021"/>
    </source>
</evidence>
<dbReference type="InterPro" id="IPR025331">
    <property type="entry name" value="TNT"/>
</dbReference>
<dbReference type="AlphaFoldDB" id="A0A1H2LJF2"/>
<dbReference type="SUPFAM" id="SSF160424">
    <property type="entry name" value="BH3703-like"/>
    <property type="match status" value="2"/>
</dbReference>